<reference evidence="11 12" key="1">
    <citation type="submission" date="2015-04" db="EMBL/GenBank/DDBJ databases">
        <title>Complete genome sequence of Schizopora paradoxa KUC8140, a cosmopolitan wood degrader in East Asia.</title>
        <authorList>
            <consortium name="DOE Joint Genome Institute"/>
            <person name="Min B."/>
            <person name="Park H."/>
            <person name="Jang Y."/>
            <person name="Kim J.-J."/>
            <person name="Kim K.H."/>
            <person name="Pangilinan J."/>
            <person name="Lipzen A."/>
            <person name="Riley R."/>
            <person name="Grigoriev I.V."/>
            <person name="Spatafora J.W."/>
            <person name="Choi I.-G."/>
        </authorList>
    </citation>
    <scope>NUCLEOTIDE SEQUENCE [LARGE SCALE GENOMIC DNA]</scope>
    <source>
        <strain evidence="11 12">KUC8140</strain>
    </source>
</reference>
<keyword evidence="4 9" id="KW-0732">Signal</keyword>
<evidence type="ECO:0000256" key="1">
    <source>
        <dbReference type="ARBA" id="ARBA00004367"/>
    </source>
</evidence>
<dbReference type="GO" id="GO:0005789">
    <property type="term" value="C:endoplasmic reticulum membrane"/>
    <property type="evidence" value="ECO:0007669"/>
    <property type="project" value="UniProtKB-SubCell"/>
</dbReference>
<evidence type="ECO:0000256" key="8">
    <source>
        <dbReference type="SAM" id="MobiDB-lite"/>
    </source>
</evidence>
<protein>
    <recommendedName>
        <fullName evidence="3">Protein OS-9 homolog</fullName>
    </recommendedName>
</protein>
<dbReference type="PROSITE" id="PS51914">
    <property type="entry name" value="MRH"/>
    <property type="match status" value="1"/>
</dbReference>
<evidence type="ECO:0000256" key="2">
    <source>
        <dbReference type="ARBA" id="ARBA00009918"/>
    </source>
</evidence>
<evidence type="ECO:0000256" key="5">
    <source>
        <dbReference type="ARBA" id="ARBA00022734"/>
    </source>
</evidence>
<gene>
    <name evidence="11" type="ORF">SCHPADRAFT_853699</name>
</gene>
<dbReference type="Pfam" id="PF07915">
    <property type="entry name" value="PRKCSH"/>
    <property type="match status" value="1"/>
</dbReference>
<feature type="signal peptide" evidence="9">
    <location>
        <begin position="1"/>
        <end position="20"/>
    </location>
</feature>
<feature type="compositionally biased region" description="Basic and acidic residues" evidence="8">
    <location>
        <begin position="418"/>
        <end position="429"/>
    </location>
</feature>
<dbReference type="PANTHER" id="PTHR15414:SF0">
    <property type="entry name" value="ENDOPLASMIC RETICULUM LECTIN 1"/>
    <property type="match status" value="1"/>
</dbReference>
<dbReference type="InterPro" id="IPR012913">
    <property type="entry name" value="OS9-like_dom"/>
</dbReference>
<comment type="subcellular location">
    <subcellularLocation>
        <location evidence="1">Endoplasmic reticulum membrane</location>
        <topology evidence="1">Peripheral membrane protein</topology>
        <orientation evidence="1">Lumenal side</orientation>
    </subcellularLocation>
</comment>
<dbReference type="SUPFAM" id="SSF50911">
    <property type="entry name" value="Mannose 6-phosphate receptor domain"/>
    <property type="match status" value="1"/>
</dbReference>
<feature type="domain" description="MRH" evidence="10">
    <location>
        <begin position="163"/>
        <end position="306"/>
    </location>
</feature>
<evidence type="ECO:0000256" key="3">
    <source>
        <dbReference type="ARBA" id="ARBA00018727"/>
    </source>
</evidence>
<dbReference type="AlphaFoldDB" id="A0A0H2RT36"/>
<evidence type="ECO:0000259" key="10">
    <source>
        <dbReference type="PROSITE" id="PS51914"/>
    </source>
</evidence>
<accession>A0A0H2RT36</accession>
<dbReference type="EMBL" id="KQ085974">
    <property type="protein sequence ID" value="KLO12613.1"/>
    <property type="molecule type" value="Genomic_DNA"/>
</dbReference>
<feature type="region of interest" description="Disordered" evidence="8">
    <location>
        <begin position="135"/>
        <end position="154"/>
    </location>
</feature>
<dbReference type="InterPro" id="IPR009011">
    <property type="entry name" value="Man6P_isomerase_rcpt-bd_dom_sf"/>
</dbReference>
<dbReference type="Gene3D" id="2.70.130.10">
    <property type="entry name" value="Mannose-6-phosphate receptor binding domain"/>
    <property type="match status" value="1"/>
</dbReference>
<evidence type="ECO:0000313" key="12">
    <source>
        <dbReference type="Proteomes" id="UP000053477"/>
    </source>
</evidence>
<dbReference type="GO" id="GO:0005788">
    <property type="term" value="C:endoplasmic reticulum lumen"/>
    <property type="evidence" value="ECO:0007669"/>
    <property type="project" value="TreeGrafter"/>
</dbReference>
<feature type="chain" id="PRO_5005201757" description="Protein OS-9 homolog" evidence="9">
    <location>
        <begin position="21"/>
        <end position="474"/>
    </location>
</feature>
<evidence type="ECO:0000256" key="6">
    <source>
        <dbReference type="ARBA" id="ARBA00022824"/>
    </source>
</evidence>
<dbReference type="InterPro" id="IPR044865">
    <property type="entry name" value="MRH_dom"/>
</dbReference>
<comment type="similarity">
    <text evidence="2">Belongs to the OS-9 family.</text>
</comment>
<evidence type="ECO:0000256" key="4">
    <source>
        <dbReference type="ARBA" id="ARBA00022729"/>
    </source>
</evidence>
<evidence type="ECO:0000256" key="7">
    <source>
        <dbReference type="ARBA" id="ARBA00023157"/>
    </source>
</evidence>
<proteinExistence type="inferred from homology"/>
<evidence type="ECO:0000313" key="11">
    <source>
        <dbReference type="EMBL" id="KLO12613.1"/>
    </source>
</evidence>
<keyword evidence="7" id="KW-1015">Disulfide bond</keyword>
<sequence>MLLVVVVVLLAVAVAHDVHARVHFALAEDLYAFPKYRLTFLNGLPVLNDTAQRWLEEGLKGGELEFLDQPWNAQMHPPSNLRTIAAQHDDDEHQRPFENPTTDVGSHDSRPGFTLQKMKLSENTQYICLIPPPVEEPVRPADEHKQDESSPAQSWSLLQPLSGSCLYHRQGWFTYSYCHNNAVRQFREMAHSHPHPPGGYVPEEDPEWEAYTLGQSTSARDEGRDLAVNQQQAALQNNVDIVATAGHRYLKQTWGDGTVCDKTGGPREIEVQFHCSMTMTDTILFVKETKTCHYVMVIHTPRLCGEPGFKTRLEQREEAFIRCREIVDSPDALAAVKGRMPESAYPMKRRERTGVIPPPPVPGTLKEVEGDEQTAMVDALEWFTRALEGPSKKTTTGAGGQIDSLAEKIRKAKERMEAKGLLKKDRDPQAKQQQQQEETGDEDDGSPFNVIPGEDGNLIIEFLDAEELLAGQDG</sequence>
<keyword evidence="5" id="KW-0430">Lectin</keyword>
<keyword evidence="12" id="KW-1185">Reference proteome</keyword>
<dbReference type="Proteomes" id="UP000053477">
    <property type="component" value="Unassembled WGS sequence"/>
</dbReference>
<dbReference type="GO" id="GO:0030246">
    <property type="term" value="F:carbohydrate binding"/>
    <property type="evidence" value="ECO:0007669"/>
    <property type="project" value="UniProtKB-KW"/>
</dbReference>
<evidence type="ECO:0000256" key="9">
    <source>
        <dbReference type="SAM" id="SignalP"/>
    </source>
</evidence>
<dbReference type="GO" id="GO:0030968">
    <property type="term" value="P:endoplasmic reticulum unfolded protein response"/>
    <property type="evidence" value="ECO:0007669"/>
    <property type="project" value="InterPro"/>
</dbReference>
<feature type="region of interest" description="Disordered" evidence="8">
    <location>
        <begin position="418"/>
        <end position="456"/>
    </location>
</feature>
<feature type="compositionally biased region" description="Basic and acidic residues" evidence="8">
    <location>
        <begin position="136"/>
        <end position="148"/>
    </location>
</feature>
<dbReference type="OrthoDB" id="448954at2759"/>
<keyword evidence="6" id="KW-0256">Endoplasmic reticulum</keyword>
<name>A0A0H2RT36_9AGAM</name>
<dbReference type="InterPro" id="IPR045149">
    <property type="entry name" value="OS-9-like"/>
</dbReference>
<dbReference type="STRING" id="27342.A0A0H2RT36"/>
<dbReference type="InParanoid" id="A0A0H2RT36"/>
<dbReference type="GO" id="GO:0030970">
    <property type="term" value="P:retrograde protein transport, ER to cytosol"/>
    <property type="evidence" value="ECO:0007669"/>
    <property type="project" value="TreeGrafter"/>
</dbReference>
<dbReference type="PANTHER" id="PTHR15414">
    <property type="entry name" value="OS-9-RELATED"/>
    <property type="match status" value="1"/>
</dbReference>
<organism evidence="11 12">
    <name type="scientific">Schizopora paradoxa</name>
    <dbReference type="NCBI Taxonomy" id="27342"/>
    <lineage>
        <taxon>Eukaryota</taxon>
        <taxon>Fungi</taxon>
        <taxon>Dikarya</taxon>
        <taxon>Basidiomycota</taxon>
        <taxon>Agaricomycotina</taxon>
        <taxon>Agaricomycetes</taxon>
        <taxon>Hymenochaetales</taxon>
        <taxon>Schizoporaceae</taxon>
        <taxon>Schizopora</taxon>
    </lineage>
</organism>